<evidence type="ECO:0000313" key="4">
    <source>
        <dbReference type="Proteomes" id="UP001187192"/>
    </source>
</evidence>
<reference evidence="3" key="1">
    <citation type="submission" date="2023-07" db="EMBL/GenBank/DDBJ databases">
        <title>draft genome sequence of fig (Ficus carica).</title>
        <authorList>
            <person name="Takahashi T."/>
            <person name="Nishimura K."/>
        </authorList>
    </citation>
    <scope>NUCLEOTIDE SEQUENCE</scope>
</reference>
<comment type="caution">
    <text evidence="3">The sequence shown here is derived from an EMBL/GenBank/DDBJ whole genome shotgun (WGS) entry which is preliminary data.</text>
</comment>
<dbReference type="AlphaFoldDB" id="A0AA88D0D1"/>
<name>A0AA88D0D1_FICCA</name>
<dbReference type="EMBL" id="BTGU01009377">
    <property type="protein sequence ID" value="GMN23364.1"/>
    <property type="molecule type" value="Genomic_DNA"/>
</dbReference>
<evidence type="ECO:0008006" key="5">
    <source>
        <dbReference type="Google" id="ProtNLM"/>
    </source>
</evidence>
<feature type="region of interest" description="Disordered" evidence="1">
    <location>
        <begin position="26"/>
        <end position="91"/>
    </location>
</feature>
<organism evidence="3 4">
    <name type="scientific">Ficus carica</name>
    <name type="common">Common fig</name>
    <dbReference type="NCBI Taxonomy" id="3494"/>
    <lineage>
        <taxon>Eukaryota</taxon>
        <taxon>Viridiplantae</taxon>
        <taxon>Streptophyta</taxon>
        <taxon>Embryophyta</taxon>
        <taxon>Tracheophyta</taxon>
        <taxon>Spermatophyta</taxon>
        <taxon>Magnoliopsida</taxon>
        <taxon>eudicotyledons</taxon>
        <taxon>Gunneridae</taxon>
        <taxon>Pentapetalae</taxon>
        <taxon>rosids</taxon>
        <taxon>fabids</taxon>
        <taxon>Rosales</taxon>
        <taxon>Moraceae</taxon>
        <taxon>Ficeae</taxon>
        <taxon>Ficus</taxon>
    </lineage>
</organism>
<feature type="compositionally biased region" description="Polar residues" evidence="1">
    <location>
        <begin position="55"/>
        <end position="64"/>
    </location>
</feature>
<sequence>MRTVLVISVALVFVVACLQAADAKPKYTIPESPPDERKPSGTAAVIRGGGRRLLETNTVVSSPNTDEKDDHNRRTFFTPNSRPLDYNSPPA</sequence>
<protein>
    <recommendedName>
        <fullName evidence="5">Secreted protein</fullName>
    </recommendedName>
</protein>
<evidence type="ECO:0000313" key="3">
    <source>
        <dbReference type="EMBL" id="GMN23364.1"/>
    </source>
</evidence>
<gene>
    <name evidence="3" type="ORF">TIFTF001_051304</name>
</gene>
<proteinExistence type="predicted"/>
<evidence type="ECO:0000256" key="1">
    <source>
        <dbReference type="SAM" id="MobiDB-lite"/>
    </source>
</evidence>
<feature type="signal peptide" evidence="2">
    <location>
        <begin position="1"/>
        <end position="23"/>
    </location>
</feature>
<dbReference type="PROSITE" id="PS51257">
    <property type="entry name" value="PROKAR_LIPOPROTEIN"/>
    <property type="match status" value="1"/>
</dbReference>
<accession>A0AA88D0D1</accession>
<dbReference type="Proteomes" id="UP001187192">
    <property type="component" value="Unassembled WGS sequence"/>
</dbReference>
<feature type="chain" id="PRO_5041655282" description="Secreted protein" evidence="2">
    <location>
        <begin position="24"/>
        <end position="91"/>
    </location>
</feature>
<keyword evidence="2" id="KW-0732">Signal</keyword>
<evidence type="ECO:0000256" key="2">
    <source>
        <dbReference type="SAM" id="SignalP"/>
    </source>
</evidence>
<keyword evidence="4" id="KW-1185">Reference proteome</keyword>